<dbReference type="GO" id="GO:0005874">
    <property type="term" value="C:microtubule"/>
    <property type="evidence" value="ECO:0007669"/>
    <property type="project" value="UniProtKB-KW"/>
</dbReference>
<keyword evidence="5" id="KW-0493">Microtubule</keyword>
<evidence type="ECO:0000256" key="1">
    <source>
        <dbReference type="ARBA" id="ARBA00004123"/>
    </source>
</evidence>
<dbReference type="GO" id="GO:0008017">
    <property type="term" value="F:microtubule binding"/>
    <property type="evidence" value="ECO:0007669"/>
    <property type="project" value="TreeGrafter"/>
</dbReference>
<proteinExistence type="inferred from homology"/>
<dbReference type="InterPro" id="IPR023238">
    <property type="entry name" value="FAM175"/>
</dbReference>
<feature type="domain" description="MPN" evidence="15">
    <location>
        <begin position="1"/>
        <end position="125"/>
    </location>
</feature>
<dbReference type="PRINTS" id="PR02051">
    <property type="entry name" value="PROTEINF175"/>
</dbReference>
<keyword evidence="6" id="KW-0498">Mitosis</keyword>
<evidence type="ECO:0000256" key="12">
    <source>
        <dbReference type="ARBA" id="ARBA00035115"/>
    </source>
</evidence>
<dbReference type="GO" id="GO:0000922">
    <property type="term" value="C:spindle pole"/>
    <property type="evidence" value="ECO:0007669"/>
    <property type="project" value="UniProtKB-SubCell"/>
</dbReference>
<dbReference type="PANTHER" id="PTHR31728">
    <property type="entry name" value="ABRAXAS FAMILY MEMBER"/>
    <property type="match status" value="1"/>
</dbReference>
<feature type="non-terminal residue" evidence="16">
    <location>
        <position position="1"/>
    </location>
</feature>
<dbReference type="InterPro" id="IPR023240">
    <property type="entry name" value="BRISC_Abraxas2"/>
</dbReference>
<evidence type="ECO:0000256" key="13">
    <source>
        <dbReference type="SAM" id="Coils"/>
    </source>
</evidence>
<dbReference type="PRINTS" id="PR02053">
    <property type="entry name" value="BRISCABRO1"/>
</dbReference>
<name>A0A851K919_VIDCH</name>
<dbReference type="Proteomes" id="UP000634236">
    <property type="component" value="Unassembled WGS sequence"/>
</dbReference>
<evidence type="ECO:0000256" key="8">
    <source>
        <dbReference type="ARBA" id="ARBA00023054"/>
    </source>
</evidence>
<dbReference type="GO" id="GO:0031593">
    <property type="term" value="F:polyubiquitin modification-dependent protein binding"/>
    <property type="evidence" value="ECO:0007669"/>
    <property type="project" value="TreeGrafter"/>
</dbReference>
<keyword evidence="7" id="KW-0833">Ubl conjugation pathway</keyword>
<comment type="subcellular location">
    <subcellularLocation>
        <location evidence="2">Cytoplasm</location>
        <location evidence="2">Cytoskeleton</location>
        <location evidence="2">Spindle pole</location>
    </subcellularLocation>
    <subcellularLocation>
        <location evidence="1">Nucleus</location>
    </subcellularLocation>
</comment>
<dbReference type="AlphaFoldDB" id="A0A851K919"/>
<keyword evidence="11" id="KW-0131">Cell cycle</keyword>
<sequence>EGFLLGEVRQEETFSISDSQISNTEFLQVIEIHNHEPCSKLFSFYDYAGKVNEESLDRILKDRRKNVIGWYRFRRNTQQQMSYREHIIHKQLTHILGVPDLVFLLFSFISTANNSTHALEYVLFRPNRRYNQRVSLTIPNLGNTSQQEYKVSSVPNTSQNYAKVIKEHGTDFFDKDGVMKDIRAIYQVYNALQEKVQAVCIDVEKSERVVESFQADVNKLKRQIAQKKNEKEQEIRMQQAILNRQMPTDNVEPMFVPRMSYTGFAVEGCTLEDSDVSDPPPPYSDFNTSTQDSSGSPGLLESSSIFMPRPQAVGSSSYVSTTAGLKYSGNGASMPSSQRALADNVDESEDSDYENLLEPTESSDSEYSQTRESRPSAHPDGDSRNTQTSQI</sequence>
<gene>
    <name evidence="16" type="primary">Abraxas2</name>
    <name evidence="16" type="ORF">VIDCHA_R14261</name>
</gene>
<dbReference type="PANTHER" id="PTHR31728:SF1">
    <property type="entry name" value="BRISC COMPLEX SUBUNIT ABRAXAS 2"/>
    <property type="match status" value="1"/>
</dbReference>
<feature type="region of interest" description="Disordered" evidence="14">
    <location>
        <begin position="329"/>
        <end position="391"/>
    </location>
</feature>
<feature type="compositionally biased region" description="Basic and acidic residues" evidence="14">
    <location>
        <begin position="369"/>
        <end position="383"/>
    </location>
</feature>
<dbReference type="GO" id="GO:0070536">
    <property type="term" value="P:protein K63-linked deubiquitination"/>
    <property type="evidence" value="ECO:0007669"/>
    <property type="project" value="TreeGrafter"/>
</dbReference>
<accession>A0A851K919</accession>
<protein>
    <submittedName>
        <fullName evidence="16">ABRX2 protein</fullName>
    </submittedName>
</protein>
<evidence type="ECO:0000256" key="10">
    <source>
        <dbReference type="ARBA" id="ARBA00023242"/>
    </source>
</evidence>
<dbReference type="Pfam" id="PF21125">
    <property type="entry name" value="MPN_2A_DUB_like"/>
    <property type="match status" value="1"/>
</dbReference>
<evidence type="ECO:0000313" key="16">
    <source>
        <dbReference type="EMBL" id="NXB86547.1"/>
    </source>
</evidence>
<evidence type="ECO:0000256" key="2">
    <source>
        <dbReference type="ARBA" id="ARBA00004647"/>
    </source>
</evidence>
<dbReference type="GO" id="GO:0051301">
    <property type="term" value="P:cell division"/>
    <property type="evidence" value="ECO:0007669"/>
    <property type="project" value="UniProtKB-KW"/>
</dbReference>
<dbReference type="GO" id="GO:0005634">
    <property type="term" value="C:nucleus"/>
    <property type="evidence" value="ECO:0007669"/>
    <property type="project" value="UniProtKB-SubCell"/>
</dbReference>
<evidence type="ECO:0000256" key="14">
    <source>
        <dbReference type="SAM" id="MobiDB-lite"/>
    </source>
</evidence>
<keyword evidence="10" id="KW-0539">Nucleus</keyword>
<keyword evidence="17" id="KW-1185">Reference proteome</keyword>
<evidence type="ECO:0000256" key="9">
    <source>
        <dbReference type="ARBA" id="ARBA00023212"/>
    </source>
</evidence>
<dbReference type="GO" id="GO:0090307">
    <property type="term" value="P:mitotic spindle assembly"/>
    <property type="evidence" value="ECO:0007669"/>
    <property type="project" value="TreeGrafter"/>
</dbReference>
<dbReference type="CDD" id="cd23524">
    <property type="entry name" value="Abraxas_2"/>
    <property type="match status" value="1"/>
</dbReference>
<feature type="region of interest" description="Disordered" evidence="14">
    <location>
        <begin position="271"/>
        <end position="303"/>
    </location>
</feature>
<evidence type="ECO:0000256" key="7">
    <source>
        <dbReference type="ARBA" id="ARBA00022786"/>
    </source>
</evidence>
<evidence type="ECO:0000313" key="17">
    <source>
        <dbReference type="Proteomes" id="UP000634236"/>
    </source>
</evidence>
<evidence type="ECO:0000256" key="4">
    <source>
        <dbReference type="ARBA" id="ARBA00022618"/>
    </source>
</evidence>
<evidence type="ECO:0000256" key="11">
    <source>
        <dbReference type="ARBA" id="ARBA00023306"/>
    </source>
</evidence>
<reference evidence="16" key="1">
    <citation type="submission" date="2019-09" db="EMBL/GenBank/DDBJ databases">
        <title>Bird 10,000 Genomes (B10K) Project - Family phase.</title>
        <authorList>
            <person name="Zhang G."/>
        </authorList>
    </citation>
    <scope>NUCLEOTIDE SEQUENCE</scope>
    <source>
        <strain evidence="16">OUT-0048</strain>
        <tissue evidence="16">Muscle</tissue>
    </source>
</reference>
<comment type="similarity">
    <text evidence="12">Belongs to the FAM175 family. Abro1 subfamily.</text>
</comment>
<evidence type="ECO:0000256" key="3">
    <source>
        <dbReference type="ARBA" id="ARBA00022490"/>
    </source>
</evidence>
<keyword evidence="4" id="KW-0132">Cell division</keyword>
<keyword evidence="8 13" id="KW-0175">Coiled coil</keyword>
<dbReference type="EMBL" id="WBNB01000789">
    <property type="protein sequence ID" value="NXB86547.1"/>
    <property type="molecule type" value="Genomic_DNA"/>
</dbReference>
<keyword evidence="9" id="KW-0206">Cytoskeleton</keyword>
<feature type="coiled-coil region" evidence="13">
    <location>
        <begin position="203"/>
        <end position="237"/>
    </location>
</feature>
<feature type="non-terminal residue" evidence="16">
    <location>
        <position position="391"/>
    </location>
</feature>
<feature type="compositionally biased region" description="Acidic residues" evidence="14">
    <location>
        <begin position="344"/>
        <end position="355"/>
    </location>
</feature>
<keyword evidence="3" id="KW-0963">Cytoplasm</keyword>
<feature type="compositionally biased region" description="Low complexity" evidence="14">
    <location>
        <begin position="293"/>
        <end position="303"/>
    </location>
</feature>
<dbReference type="PROSITE" id="PS50249">
    <property type="entry name" value="MPN"/>
    <property type="match status" value="1"/>
</dbReference>
<dbReference type="InterPro" id="IPR037518">
    <property type="entry name" value="MPN"/>
</dbReference>
<feature type="compositionally biased region" description="Polar residues" evidence="14">
    <location>
        <begin position="330"/>
        <end position="339"/>
    </location>
</feature>
<evidence type="ECO:0000259" key="15">
    <source>
        <dbReference type="PROSITE" id="PS50249"/>
    </source>
</evidence>
<evidence type="ECO:0000256" key="5">
    <source>
        <dbReference type="ARBA" id="ARBA00022701"/>
    </source>
</evidence>
<comment type="caution">
    <text evidence="16">The sequence shown here is derived from an EMBL/GenBank/DDBJ whole genome shotgun (WGS) entry which is preliminary data.</text>
</comment>
<evidence type="ECO:0000256" key="6">
    <source>
        <dbReference type="ARBA" id="ARBA00022776"/>
    </source>
</evidence>
<organism evidence="16 17">
    <name type="scientific">Vidua chalybeata</name>
    <name type="common">Village indigobird</name>
    <dbReference type="NCBI Taxonomy" id="81927"/>
    <lineage>
        <taxon>Eukaryota</taxon>
        <taxon>Metazoa</taxon>
        <taxon>Chordata</taxon>
        <taxon>Craniata</taxon>
        <taxon>Vertebrata</taxon>
        <taxon>Euteleostomi</taxon>
        <taxon>Archelosauria</taxon>
        <taxon>Archosauria</taxon>
        <taxon>Dinosauria</taxon>
        <taxon>Saurischia</taxon>
        <taxon>Theropoda</taxon>
        <taxon>Coelurosauria</taxon>
        <taxon>Aves</taxon>
        <taxon>Neognathae</taxon>
        <taxon>Neoaves</taxon>
        <taxon>Telluraves</taxon>
        <taxon>Australaves</taxon>
        <taxon>Passeriformes</taxon>
        <taxon>Passeroidea</taxon>
        <taxon>Estrildidae</taxon>
        <taxon>Viduinae</taxon>
        <taxon>Vidua</taxon>
    </lineage>
</organism>
<dbReference type="GO" id="GO:0008608">
    <property type="term" value="P:attachment of spindle microtubules to kinetochore"/>
    <property type="evidence" value="ECO:0007669"/>
    <property type="project" value="TreeGrafter"/>
</dbReference>